<reference evidence="1 2" key="1">
    <citation type="journal article" date="2019" name="Nat. Ecol. Evol.">
        <title>Megaphylogeny resolves global patterns of mushroom evolution.</title>
        <authorList>
            <person name="Varga T."/>
            <person name="Krizsan K."/>
            <person name="Foldi C."/>
            <person name="Dima B."/>
            <person name="Sanchez-Garcia M."/>
            <person name="Sanchez-Ramirez S."/>
            <person name="Szollosi G.J."/>
            <person name="Szarkandi J.G."/>
            <person name="Papp V."/>
            <person name="Albert L."/>
            <person name="Andreopoulos W."/>
            <person name="Angelini C."/>
            <person name="Antonin V."/>
            <person name="Barry K.W."/>
            <person name="Bougher N.L."/>
            <person name="Buchanan P."/>
            <person name="Buyck B."/>
            <person name="Bense V."/>
            <person name="Catcheside P."/>
            <person name="Chovatia M."/>
            <person name="Cooper J."/>
            <person name="Damon W."/>
            <person name="Desjardin D."/>
            <person name="Finy P."/>
            <person name="Geml J."/>
            <person name="Haridas S."/>
            <person name="Hughes K."/>
            <person name="Justo A."/>
            <person name="Karasinski D."/>
            <person name="Kautmanova I."/>
            <person name="Kiss B."/>
            <person name="Kocsube S."/>
            <person name="Kotiranta H."/>
            <person name="LaButti K.M."/>
            <person name="Lechner B.E."/>
            <person name="Liimatainen K."/>
            <person name="Lipzen A."/>
            <person name="Lukacs Z."/>
            <person name="Mihaltcheva S."/>
            <person name="Morgado L.N."/>
            <person name="Niskanen T."/>
            <person name="Noordeloos M.E."/>
            <person name="Ohm R.A."/>
            <person name="Ortiz-Santana B."/>
            <person name="Ovrebo C."/>
            <person name="Racz N."/>
            <person name="Riley R."/>
            <person name="Savchenko A."/>
            <person name="Shiryaev A."/>
            <person name="Soop K."/>
            <person name="Spirin V."/>
            <person name="Szebenyi C."/>
            <person name="Tomsovsky M."/>
            <person name="Tulloss R.E."/>
            <person name="Uehling J."/>
            <person name="Grigoriev I.V."/>
            <person name="Vagvolgyi C."/>
            <person name="Papp T."/>
            <person name="Martin F.M."/>
            <person name="Miettinen O."/>
            <person name="Hibbett D.S."/>
            <person name="Nagy L.G."/>
        </authorList>
    </citation>
    <scope>NUCLEOTIDE SEQUENCE [LARGE SCALE GENOMIC DNA]</scope>
    <source>
        <strain evidence="1 2">CBS 166.37</strain>
    </source>
</reference>
<protein>
    <submittedName>
        <fullName evidence="1">Uncharacterized protein</fullName>
    </submittedName>
</protein>
<dbReference type="OrthoDB" id="3054003at2759"/>
<dbReference type="Proteomes" id="UP000308652">
    <property type="component" value="Unassembled WGS sequence"/>
</dbReference>
<feature type="non-terminal residue" evidence="1">
    <location>
        <position position="108"/>
    </location>
</feature>
<dbReference type="EMBL" id="ML213636">
    <property type="protein sequence ID" value="TFK34144.1"/>
    <property type="molecule type" value="Genomic_DNA"/>
</dbReference>
<gene>
    <name evidence="1" type="ORF">BDQ12DRAFT_571551</name>
</gene>
<keyword evidence="2" id="KW-1185">Reference proteome</keyword>
<accession>A0A5C3LLX9</accession>
<organism evidence="1 2">
    <name type="scientific">Crucibulum laeve</name>
    <dbReference type="NCBI Taxonomy" id="68775"/>
    <lineage>
        <taxon>Eukaryota</taxon>
        <taxon>Fungi</taxon>
        <taxon>Dikarya</taxon>
        <taxon>Basidiomycota</taxon>
        <taxon>Agaricomycotina</taxon>
        <taxon>Agaricomycetes</taxon>
        <taxon>Agaricomycetidae</taxon>
        <taxon>Agaricales</taxon>
        <taxon>Agaricineae</taxon>
        <taxon>Nidulariaceae</taxon>
        <taxon>Crucibulum</taxon>
    </lineage>
</organism>
<sequence length="108" mass="11842">MSSNPALFLLPESEKYDGSNWMEFKTTILSAARAHGLLPYLLGTLTRPSDTILPRPSTGWWGSLNPSQEEWDQRDAYTQGMVTLNVKNPIGLGVATDGTAATTWKSLT</sequence>
<evidence type="ECO:0000313" key="2">
    <source>
        <dbReference type="Proteomes" id="UP000308652"/>
    </source>
</evidence>
<dbReference type="AlphaFoldDB" id="A0A5C3LLX9"/>
<evidence type="ECO:0000313" key="1">
    <source>
        <dbReference type="EMBL" id="TFK34144.1"/>
    </source>
</evidence>
<name>A0A5C3LLX9_9AGAR</name>
<proteinExistence type="predicted"/>